<dbReference type="GO" id="GO:0004190">
    <property type="term" value="F:aspartic-type endopeptidase activity"/>
    <property type="evidence" value="ECO:0007669"/>
    <property type="project" value="UniProtKB-EC"/>
</dbReference>
<dbReference type="PANTHER" id="PTHR30487">
    <property type="entry name" value="TYPE 4 PREPILIN-LIKE PROTEINS LEADER PEPTIDE-PROCESSING ENZYME"/>
    <property type="match status" value="1"/>
</dbReference>
<feature type="transmembrane region" description="Helical" evidence="2">
    <location>
        <begin position="237"/>
        <end position="255"/>
    </location>
</feature>
<accession>A0A7W7RQJ3</accession>
<name>A0A7W7RQJ3_9ACTN</name>
<feature type="transmembrane region" description="Helical" evidence="2">
    <location>
        <begin position="134"/>
        <end position="154"/>
    </location>
</feature>
<dbReference type="GO" id="GO:0006465">
    <property type="term" value="P:signal peptide processing"/>
    <property type="evidence" value="ECO:0007669"/>
    <property type="project" value="TreeGrafter"/>
</dbReference>
<dbReference type="RefSeq" id="WP_221465197.1">
    <property type="nucleotide sequence ID" value="NZ_BAABEK010000027.1"/>
</dbReference>
<keyword evidence="4" id="KW-0378">Hydrolase</keyword>
<dbReference type="InterPro" id="IPR000045">
    <property type="entry name" value="Prepilin_IV_endopep_pep"/>
</dbReference>
<comment type="caution">
    <text evidence="4">The sequence shown here is derived from an EMBL/GenBank/DDBJ whole genome shotgun (WGS) entry which is preliminary data.</text>
</comment>
<evidence type="ECO:0000313" key="4">
    <source>
        <dbReference type="EMBL" id="MBB4935813.1"/>
    </source>
</evidence>
<keyword evidence="2" id="KW-0812">Transmembrane</keyword>
<sequence>MTLLPALAALTGLVAGFWTRGLVIRHSVAGSEPLRSECPRCGSPLPVAERRGRVEGAGPRGRRRGRFAWAGPLSAARCPGCRGRIGPPPLAVEVVTALVLAALALLALPSPRPGVTPAGQHPGLLPDVASAGELAAYGWLAVVTVALVFVDAAVHRLPDRLTLSAYLGTAALLTVTALSGGRFDDLLRAGLGGLALAAFYLTLFLINPAGMGLGDVKFAAALGTALGWLGWDTLVAGAFLGFVAGGLYGVALVILRRAGRKSEIPFGPFMAVGAFAAILAGL</sequence>
<dbReference type="EMBL" id="JACHJU010000001">
    <property type="protein sequence ID" value="MBB4935813.1"/>
    <property type="molecule type" value="Genomic_DNA"/>
</dbReference>
<dbReference type="GO" id="GO:0032259">
    <property type="term" value="P:methylation"/>
    <property type="evidence" value="ECO:0007669"/>
    <property type="project" value="UniProtKB-KW"/>
</dbReference>
<keyword evidence="2" id="KW-1133">Transmembrane helix</keyword>
<dbReference type="GO" id="GO:0008168">
    <property type="term" value="F:methyltransferase activity"/>
    <property type="evidence" value="ECO:0007669"/>
    <property type="project" value="UniProtKB-KW"/>
</dbReference>
<reference evidence="4 5" key="1">
    <citation type="submission" date="2020-08" db="EMBL/GenBank/DDBJ databases">
        <title>Sequencing the genomes of 1000 actinobacteria strains.</title>
        <authorList>
            <person name="Klenk H.-P."/>
        </authorList>
    </citation>
    <scope>NUCLEOTIDE SEQUENCE [LARGE SCALE GENOMIC DNA]</scope>
    <source>
        <strain evidence="4 5">DSM 43023</strain>
    </source>
</reference>
<dbReference type="Pfam" id="PF01478">
    <property type="entry name" value="Peptidase_A24"/>
    <property type="match status" value="1"/>
</dbReference>
<gene>
    <name evidence="4" type="ORF">FHR32_000118</name>
</gene>
<feature type="transmembrane region" description="Helical" evidence="2">
    <location>
        <begin position="90"/>
        <end position="108"/>
    </location>
</feature>
<feature type="transmembrane region" description="Helical" evidence="2">
    <location>
        <begin position="6"/>
        <end position="23"/>
    </location>
</feature>
<dbReference type="Gene3D" id="1.20.120.1220">
    <property type="match status" value="1"/>
</dbReference>
<feature type="transmembrane region" description="Helical" evidence="2">
    <location>
        <begin position="264"/>
        <end position="281"/>
    </location>
</feature>
<dbReference type="PANTHER" id="PTHR30487:SF0">
    <property type="entry name" value="PREPILIN LEADER PEPTIDASE_N-METHYLTRANSFERASE-RELATED"/>
    <property type="match status" value="1"/>
</dbReference>
<dbReference type="InterPro" id="IPR050882">
    <property type="entry name" value="Prepilin_peptidase/N-MTase"/>
</dbReference>
<dbReference type="EC" id="2.1.1.-" evidence="4"/>
<dbReference type="AlphaFoldDB" id="A0A7W7RQJ3"/>
<dbReference type="Proteomes" id="UP000534286">
    <property type="component" value="Unassembled WGS sequence"/>
</dbReference>
<keyword evidence="5" id="KW-1185">Reference proteome</keyword>
<keyword evidence="2" id="KW-0472">Membrane</keyword>
<comment type="similarity">
    <text evidence="1">Belongs to the peptidase A24 family.</text>
</comment>
<evidence type="ECO:0000256" key="2">
    <source>
        <dbReference type="SAM" id="Phobius"/>
    </source>
</evidence>
<feature type="domain" description="Prepilin type IV endopeptidase peptidase" evidence="3">
    <location>
        <begin position="140"/>
        <end position="250"/>
    </location>
</feature>
<evidence type="ECO:0000313" key="5">
    <source>
        <dbReference type="Proteomes" id="UP000534286"/>
    </source>
</evidence>
<organism evidence="4 5">
    <name type="scientific">Streptosporangium album</name>
    <dbReference type="NCBI Taxonomy" id="47479"/>
    <lineage>
        <taxon>Bacteria</taxon>
        <taxon>Bacillati</taxon>
        <taxon>Actinomycetota</taxon>
        <taxon>Actinomycetes</taxon>
        <taxon>Streptosporangiales</taxon>
        <taxon>Streptosporangiaceae</taxon>
        <taxon>Streptosporangium</taxon>
    </lineage>
</organism>
<feature type="transmembrane region" description="Helical" evidence="2">
    <location>
        <begin position="186"/>
        <end position="206"/>
    </location>
</feature>
<dbReference type="EC" id="3.4.23.43" evidence="4"/>
<protein>
    <submittedName>
        <fullName evidence="4">Leader peptidase (Prepilin peptidase)/N-methyltransferase</fullName>
        <ecNumber evidence="4">2.1.1.-</ecNumber>
        <ecNumber evidence="4">3.4.23.43</ecNumber>
    </submittedName>
</protein>
<dbReference type="GO" id="GO:0005886">
    <property type="term" value="C:plasma membrane"/>
    <property type="evidence" value="ECO:0007669"/>
    <property type="project" value="TreeGrafter"/>
</dbReference>
<evidence type="ECO:0000259" key="3">
    <source>
        <dbReference type="Pfam" id="PF01478"/>
    </source>
</evidence>
<evidence type="ECO:0000256" key="1">
    <source>
        <dbReference type="ARBA" id="ARBA00005801"/>
    </source>
</evidence>
<proteinExistence type="inferred from homology"/>
<keyword evidence="4" id="KW-0808">Transferase</keyword>
<keyword evidence="4" id="KW-0489">Methyltransferase</keyword>